<dbReference type="Gene3D" id="3.40.50.2000">
    <property type="entry name" value="Glycogen Phosphorylase B"/>
    <property type="match status" value="2"/>
</dbReference>
<dbReference type="GO" id="GO:0009103">
    <property type="term" value="P:lipopolysaccharide biosynthetic process"/>
    <property type="evidence" value="ECO:0007669"/>
    <property type="project" value="TreeGrafter"/>
</dbReference>
<dbReference type="SUPFAM" id="SSF53756">
    <property type="entry name" value="UDP-Glycosyltransferase/glycogen phosphorylase"/>
    <property type="match status" value="1"/>
</dbReference>
<dbReference type="CDD" id="cd03809">
    <property type="entry name" value="GT4_MtfB-like"/>
    <property type="match status" value="1"/>
</dbReference>
<evidence type="ECO:0000259" key="4">
    <source>
        <dbReference type="Pfam" id="PF13439"/>
    </source>
</evidence>
<dbReference type="Pfam" id="PF00534">
    <property type="entry name" value="Glycos_transf_1"/>
    <property type="match status" value="1"/>
</dbReference>
<sequence length="358" mass="37170">MRVLVVAEQLRRPVSGGIGTYVRGLVQGLAAMGGEPAPHVTLWASRPPRRGPDPLAALGPPVATSVLPAPLLVRAWDRGLGRLPGRPDIVHATSFAAPPAGAVPLSMMVHDLAWRHFPDAYPERGRRWHEAALGRALGQAALLMVPSATVADDLLAAGAPRSRVEVVEEGCDHLAAPDQEGATALLGRLGVTGAFLLTVSTLEPRKNLPALLAAYEVARHRLPEPWPLVVVGPTGWGPSLRPGPGVVLAGQATGGVLTALYGRARLVAYVPLREGFGLPVVEAMACGAPVVASAVPSAGGAALEVDPFDVDAISDGLIQTATDEARRQELVAAGRVRTAGLTWAAAARRHVELWGAIG</sequence>
<protein>
    <submittedName>
        <fullName evidence="5">Uncharacterized protein</fullName>
    </submittedName>
</protein>
<dbReference type="PANTHER" id="PTHR46401">
    <property type="entry name" value="GLYCOSYLTRANSFERASE WBBK-RELATED"/>
    <property type="match status" value="1"/>
</dbReference>
<dbReference type="Pfam" id="PF13439">
    <property type="entry name" value="Glyco_transf_4"/>
    <property type="match status" value="1"/>
</dbReference>
<dbReference type="GO" id="GO:0016757">
    <property type="term" value="F:glycosyltransferase activity"/>
    <property type="evidence" value="ECO:0007669"/>
    <property type="project" value="UniProtKB-KW"/>
</dbReference>
<dbReference type="InterPro" id="IPR028098">
    <property type="entry name" value="Glyco_trans_4-like_N"/>
</dbReference>
<evidence type="ECO:0000256" key="2">
    <source>
        <dbReference type="ARBA" id="ARBA00022679"/>
    </source>
</evidence>
<reference evidence="5" key="1">
    <citation type="submission" date="2020-02" db="EMBL/GenBank/DDBJ databases">
        <authorList>
            <person name="Meier V. D."/>
        </authorList>
    </citation>
    <scope>NUCLEOTIDE SEQUENCE</scope>
    <source>
        <strain evidence="5">AVDCRST_MAG10</strain>
    </source>
</reference>
<dbReference type="AlphaFoldDB" id="A0A6J4HN25"/>
<name>A0A6J4HN25_9ACTN</name>
<dbReference type="InterPro" id="IPR001296">
    <property type="entry name" value="Glyco_trans_1"/>
</dbReference>
<dbReference type="PANTHER" id="PTHR46401:SF2">
    <property type="entry name" value="GLYCOSYLTRANSFERASE WBBK-RELATED"/>
    <property type="match status" value="1"/>
</dbReference>
<dbReference type="EMBL" id="CADCTB010000069">
    <property type="protein sequence ID" value="CAA9228165.1"/>
    <property type="molecule type" value="Genomic_DNA"/>
</dbReference>
<evidence type="ECO:0000313" key="5">
    <source>
        <dbReference type="EMBL" id="CAA9228165.1"/>
    </source>
</evidence>
<proteinExistence type="predicted"/>
<feature type="domain" description="Glycosyltransferase subfamily 4-like N-terminal" evidence="4">
    <location>
        <begin position="16"/>
        <end position="172"/>
    </location>
</feature>
<gene>
    <name evidence="5" type="ORF">AVDCRST_MAG10-1022</name>
</gene>
<keyword evidence="2" id="KW-0808">Transferase</keyword>
<evidence type="ECO:0000256" key="1">
    <source>
        <dbReference type="ARBA" id="ARBA00022676"/>
    </source>
</evidence>
<organism evidence="5">
    <name type="scientific">uncultured Acidimicrobiales bacterium</name>
    <dbReference type="NCBI Taxonomy" id="310071"/>
    <lineage>
        <taxon>Bacteria</taxon>
        <taxon>Bacillati</taxon>
        <taxon>Actinomycetota</taxon>
        <taxon>Acidimicrobiia</taxon>
        <taxon>Acidimicrobiales</taxon>
        <taxon>environmental samples</taxon>
    </lineage>
</organism>
<evidence type="ECO:0000259" key="3">
    <source>
        <dbReference type="Pfam" id="PF00534"/>
    </source>
</evidence>
<feature type="domain" description="Glycosyl transferase family 1" evidence="3">
    <location>
        <begin position="194"/>
        <end position="335"/>
    </location>
</feature>
<keyword evidence="1" id="KW-0328">Glycosyltransferase</keyword>
<accession>A0A6J4HN25</accession>